<keyword evidence="1" id="KW-0472">Membrane</keyword>
<evidence type="ECO:0000313" key="1">
    <source>
        <dbReference type="EMBL" id="KAI4463312.1"/>
    </source>
</evidence>
<name>A0ACB9T911_HOLOL</name>
<evidence type="ECO:0000313" key="2">
    <source>
        <dbReference type="Proteomes" id="UP001056778"/>
    </source>
</evidence>
<proteinExistence type="predicted"/>
<dbReference type="EMBL" id="CM043018">
    <property type="protein sequence ID" value="KAI4463312.1"/>
    <property type="molecule type" value="Genomic_DNA"/>
</dbReference>
<keyword evidence="1" id="KW-0812">Transmembrane</keyword>
<protein>
    <submittedName>
        <fullName evidence="1">Cleft lip and palate associated transmembrane protein-related</fullName>
    </submittedName>
</protein>
<comment type="caution">
    <text evidence="1">The sequence shown here is derived from an EMBL/GenBank/DDBJ whole genome shotgun (WGS) entry which is preliminary data.</text>
</comment>
<keyword evidence="2" id="KW-1185">Reference proteome</keyword>
<sequence>MSQSIQQNGVPSGNDEPADQNQAVSVRDGNTQDANAQVPQQPNRLESIMSIIKSLIIRGLIIYFITSFFRRPPQAPINGTTSTTTRSASRNMFTNGTDIALYIYLTENEKHVDFKQNNLFWMKEDLVYGDWYSGISGDGTYTFESDINVSDNLRNNGSLYLHGYVTRMGYSPNPKDKNYAKQEISYVKKALNK</sequence>
<dbReference type="Proteomes" id="UP001056778">
    <property type="component" value="Chromosome 4"/>
</dbReference>
<gene>
    <name evidence="1" type="ORF">MML48_4g00015149</name>
</gene>
<organism evidence="1 2">
    <name type="scientific">Holotrichia oblita</name>
    <name type="common">Chafer beetle</name>
    <dbReference type="NCBI Taxonomy" id="644536"/>
    <lineage>
        <taxon>Eukaryota</taxon>
        <taxon>Metazoa</taxon>
        <taxon>Ecdysozoa</taxon>
        <taxon>Arthropoda</taxon>
        <taxon>Hexapoda</taxon>
        <taxon>Insecta</taxon>
        <taxon>Pterygota</taxon>
        <taxon>Neoptera</taxon>
        <taxon>Endopterygota</taxon>
        <taxon>Coleoptera</taxon>
        <taxon>Polyphaga</taxon>
        <taxon>Scarabaeiformia</taxon>
        <taxon>Scarabaeidae</taxon>
        <taxon>Melolonthinae</taxon>
        <taxon>Holotrichia</taxon>
    </lineage>
</organism>
<reference evidence="1" key="1">
    <citation type="submission" date="2022-04" db="EMBL/GenBank/DDBJ databases">
        <title>Chromosome-scale genome assembly of Holotrichia oblita Faldermann.</title>
        <authorList>
            <person name="Rongchong L."/>
        </authorList>
    </citation>
    <scope>NUCLEOTIDE SEQUENCE</scope>
    <source>
        <strain evidence="1">81SQS9</strain>
    </source>
</reference>
<accession>A0ACB9T911</accession>